<dbReference type="Proteomes" id="UP000595895">
    <property type="component" value="Chromosome"/>
</dbReference>
<dbReference type="EMBL" id="CP066802">
    <property type="protein sequence ID" value="QQM67830.1"/>
    <property type="molecule type" value="Genomic_DNA"/>
</dbReference>
<evidence type="ECO:0000313" key="2">
    <source>
        <dbReference type="Proteomes" id="UP000595895"/>
    </source>
</evidence>
<keyword evidence="2" id="KW-1185">Reference proteome</keyword>
<dbReference type="InterPro" id="IPR024499">
    <property type="entry name" value="Mbeg1-like"/>
</dbReference>
<name>A0A7T7S2M1_9ACTO</name>
<sequence>MDTALPTASPRSGNMLSYVRRHLEPFSERGLCPVDSLVLSWLAYTQLPAEAEQAGLNLRSWQGAPLRELYRAEYFPHYYAGIPGEADSLRLLAAVAASPRFRDLPVVGYREHTDWQAQKQFAAMTFRLQPDLSYVAFRGTDASIVGWKEDFNLCFCSPVPSQVDAAAYLQEAARHLEGRLVVGGHSKGGNLAVYAAVSVPQDVQARLTQVCSHDGPGLLPELVETEAYARVAPKISKTVPQASVVGLLLEDQEQHRVVRSKRLLIWQHDPFSWVVEGRDFAYVDSLTPSARLVDSTLTAWLRSRSPEERERLIDTLYAVLEAAGAQTTQDLLSGRWRTAPAVVRAFKDLDPQSRAFVTQALAELLPLGVRSVPGLW</sequence>
<gene>
    <name evidence="1" type="ORF">JG540_02825</name>
</gene>
<protein>
    <submittedName>
        <fullName evidence="1">DUF2974 domain-containing protein</fullName>
    </submittedName>
</protein>
<proteinExistence type="predicted"/>
<reference evidence="1 2" key="1">
    <citation type="submission" date="2020-12" db="EMBL/GenBank/DDBJ databases">
        <authorList>
            <person name="Zhou J."/>
        </authorList>
    </citation>
    <scope>NUCLEOTIDE SEQUENCE [LARGE SCALE GENOMIC DNA]</scope>
    <source>
        <strain evidence="1 2">CCUG 61299</strain>
    </source>
</reference>
<accession>A0A7T7S2M1</accession>
<dbReference type="Pfam" id="PF11187">
    <property type="entry name" value="Mbeg1-like"/>
    <property type="match status" value="1"/>
</dbReference>
<evidence type="ECO:0000313" key="1">
    <source>
        <dbReference type="EMBL" id="QQM67830.1"/>
    </source>
</evidence>
<dbReference type="SUPFAM" id="SSF53474">
    <property type="entry name" value="alpha/beta-Hydrolases"/>
    <property type="match status" value="1"/>
</dbReference>
<dbReference type="RefSeq" id="WP_200276948.1">
    <property type="nucleotide sequence ID" value="NZ_CP066802.1"/>
</dbReference>
<dbReference type="AlphaFoldDB" id="A0A7T7S2M1"/>
<dbReference type="InterPro" id="IPR029058">
    <property type="entry name" value="AB_hydrolase_fold"/>
</dbReference>
<dbReference type="Gene3D" id="3.40.50.1820">
    <property type="entry name" value="alpha/beta hydrolase"/>
    <property type="match status" value="1"/>
</dbReference>
<organism evidence="1 2">
    <name type="scientific">Actinomyces weissii</name>
    <dbReference type="NCBI Taxonomy" id="675090"/>
    <lineage>
        <taxon>Bacteria</taxon>
        <taxon>Bacillati</taxon>
        <taxon>Actinomycetota</taxon>
        <taxon>Actinomycetes</taxon>
        <taxon>Actinomycetales</taxon>
        <taxon>Actinomycetaceae</taxon>
        <taxon>Actinomyces</taxon>
    </lineage>
</organism>
<dbReference type="KEGG" id="awe:JG540_02825"/>